<evidence type="ECO:0000256" key="2">
    <source>
        <dbReference type="ARBA" id="ARBA00011738"/>
    </source>
</evidence>
<protein>
    <recommendedName>
        <fullName evidence="8">tRNA-specific adenosine deaminase</fullName>
        <ecNumber evidence="8">3.5.4.33</ecNumber>
    </recommendedName>
</protein>
<evidence type="ECO:0000256" key="5">
    <source>
        <dbReference type="ARBA" id="ARBA00022801"/>
    </source>
</evidence>
<dbReference type="AlphaFoldDB" id="A0A437R4Z9"/>
<dbReference type="Gene3D" id="3.40.140.10">
    <property type="entry name" value="Cytidine Deaminase, domain 2"/>
    <property type="match status" value="1"/>
</dbReference>
<name>A0A437R4Z9_9GAMM</name>
<evidence type="ECO:0000313" key="12">
    <source>
        <dbReference type="Proteomes" id="UP000283077"/>
    </source>
</evidence>
<dbReference type="EC" id="3.5.4.33" evidence="8"/>
<evidence type="ECO:0000259" key="10">
    <source>
        <dbReference type="PROSITE" id="PS51747"/>
    </source>
</evidence>
<dbReference type="GO" id="GO:0008270">
    <property type="term" value="F:zinc ion binding"/>
    <property type="evidence" value="ECO:0007669"/>
    <property type="project" value="UniProtKB-UniRule"/>
</dbReference>
<reference evidence="11 12" key="1">
    <citation type="submission" date="2019-01" db="EMBL/GenBank/DDBJ databases">
        <authorList>
            <person name="Chen W.-M."/>
        </authorList>
    </citation>
    <scope>NUCLEOTIDE SEQUENCE [LARGE SCALE GENOMIC DNA]</scope>
    <source>
        <strain evidence="11 12">KYPC3</strain>
    </source>
</reference>
<evidence type="ECO:0000256" key="3">
    <source>
        <dbReference type="ARBA" id="ARBA00022694"/>
    </source>
</evidence>
<comment type="caution">
    <text evidence="11">The sequence shown here is derived from an EMBL/GenBank/DDBJ whole genome shotgun (WGS) entry which is preliminary data.</text>
</comment>
<feature type="binding site" evidence="8">
    <location>
        <position position="106"/>
    </location>
    <ligand>
        <name>Zn(2+)</name>
        <dbReference type="ChEBI" id="CHEBI:29105"/>
        <note>catalytic</note>
    </ligand>
</feature>
<dbReference type="HAMAP" id="MF_00972">
    <property type="entry name" value="tRNA_aden_deaminase"/>
    <property type="match status" value="1"/>
</dbReference>
<accession>A0A437R4Z9</accession>
<dbReference type="PANTHER" id="PTHR11079:SF202">
    <property type="entry name" value="TRNA-SPECIFIC ADENOSINE DEAMINASE"/>
    <property type="match status" value="1"/>
</dbReference>
<comment type="similarity">
    <text evidence="1">Belongs to the cytidine and deoxycytidylate deaminase family. ADAT2 subfamily.</text>
</comment>
<comment type="function">
    <text evidence="8">Catalyzes the deamination of adenosine to inosine at the wobble position 34 of tRNA(Arg2).</text>
</comment>
<dbReference type="Pfam" id="PF00383">
    <property type="entry name" value="dCMP_cyt_deam_1"/>
    <property type="match status" value="1"/>
</dbReference>
<feature type="region of interest" description="Disordered" evidence="9">
    <location>
        <begin position="1"/>
        <end position="27"/>
    </location>
</feature>
<dbReference type="InterPro" id="IPR002125">
    <property type="entry name" value="CMP_dCMP_dom"/>
</dbReference>
<dbReference type="PROSITE" id="PS51747">
    <property type="entry name" value="CYT_DCMP_DEAMINASES_2"/>
    <property type="match status" value="1"/>
</dbReference>
<comment type="cofactor">
    <cofactor evidence="8">
        <name>Zn(2+)</name>
        <dbReference type="ChEBI" id="CHEBI:29105"/>
    </cofactor>
    <text evidence="8">Binds 1 zinc ion per subunit.</text>
</comment>
<gene>
    <name evidence="8 11" type="primary">tadA</name>
    <name evidence="11" type="ORF">EOE67_00940</name>
</gene>
<comment type="subunit">
    <text evidence="2 8">Homodimer.</text>
</comment>
<dbReference type="GO" id="GO:0002100">
    <property type="term" value="P:tRNA wobble adenosine to inosine editing"/>
    <property type="evidence" value="ECO:0007669"/>
    <property type="project" value="UniProtKB-UniRule"/>
</dbReference>
<keyword evidence="6 8" id="KW-0862">Zinc</keyword>
<evidence type="ECO:0000256" key="1">
    <source>
        <dbReference type="ARBA" id="ARBA00010669"/>
    </source>
</evidence>
<dbReference type="PANTHER" id="PTHR11079">
    <property type="entry name" value="CYTOSINE DEAMINASE FAMILY MEMBER"/>
    <property type="match status" value="1"/>
</dbReference>
<feature type="binding site" evidence="8">
    <location>
        <position position="76"/>
    </location>
    <ligand>
        <name>Zn(2+)</name>
        <dbReference type="ChEBI" id="CHEBI:29105"/>
        <note>catalytic</note>
    </ligand>
</feature>
<proteinExistence type="inferred from homology"/>
<feature type="active site" description="Proton donor" evidence="8">
    <location>
        <position position="78"/>
    </location>
</feature>
<evidence type="ECO:0000256" key="6">
    <source>
        <dbReference type="ARBA" id="ARBA00022833"/>
    </source>
</evidence>
<comment type="catalytic activity">
    <reaction evidence="7 8">
        <text>adenosine(34) in tRNA + H2O + H(+) = inosine(34) in tRNA + NH4(+)</text>
        <dbReference type="Rhea" id="RHEA:43168"/>
        <dbReference type="Rhea" id="RHEA-COMP:10373"/>
        <dbReference type="Rhea" id="RHEA-COMP:10374"/>
        <dbReference type="ChEBI" id="CHEBI:15377"/>
        <dbReference type="ChEBI" id="CHEBI:15378"/>
        <dbReference type="ChEBI" id="CHEBI:28938"/>
        <dbReference type="ChEBI" id="CHEBI:74411"/>
        <dbReference type="ChEBI" id="CHEBI:82852"/>
        <dbReference type="EC" id="3.5.4.33"/>
    </reaction>
</comment>
<evidence type="ECO:0000256" key="4">
    <source>
        <dbReference type="ARBA" id="ARBA00022723"/>
    </source>
</evidence>
<organism evidence="11 12">
    <name type="scientific">Rheinheimera riviphila</name>
    <dbReference type="NCBI Taxonomy" id="1834037"/>
    <lineage>
        <taxon>Bacteria</taxon>
        <taxon>Pseudomonadati</taxon>
        <taxon>Pseudomonadota</taxon>
        <taxon>Gammaproteobacteria</taxon>
        <taxon>Chromatiales</taxon>
        <taxon>Chromatiaceae</taxon>
        <taxon>Rheinheimera</taxon>
    </lineage>
</organism>
<keyword evidence="5 8" id="KW-0378">Hydrolase</keyword>
<feature type="binding site" evidence="8">
    <location>
        <position position="109"/>
    </location>
    <ligand>
        <name>Zn(2+)</name>
        <dbReference type="ChEBI" id="CHEBI:29105"/>
        <note>catalytic</note>
    </ligand>
</feature>
<feature type="compositionally biased region" description="Basic and acidic residues" evidence="9">
    <location>
        <begin position="18"/>
        <end position="27"/>
    </location>
</feature>
<feature type="domain" description="CMP/dCMP-type deaminase" evidence="10">
    <location>
        <begin position="25"/>
        <end position="152"/>
    </location>
</feature>
<dbReference type="GO" id="GO:0052717">
    <property type="term" value="F:tRNA-specific adenosine-34 deaminase activity"/>
    <property type="evidence" value="ECO:0007669"/>
    <property type="project" value="UniProtKB-UniRule"/>
</dbReference>
<dbReference type="RefSeq" id="WP_127697185.1">
    <property type="nucleotide sequence ID" value="NZ_SACS01000001.1"/>
</dbReference>
<evidence type="ECO:0000313" key="11">
    <source>
        <dbReference type="EMBL" id="RVU41795.1"/>
    </source>
</evidence>
<evidence type="ECO:0000256" key="9">
    <source>
        <dbReference type="SAM" id="MobiDB-lite"/>
    </source>
</evidence>
<dbReference type="FunFam" id="3.40.140.10:FF:000005">
    <property type="entry name" value="tRNA-specific adenosine deaminase"/>
    <property type="match status" value="1"/>
</dbReference>
<evidence type="ECO:0000256" key="7">
    <source>
        <dbReference type="ARBA" id="ARBA00048045"/>
    </source>
</evidence>
<dbReference type="Proteomes" id="UP000283077">
    <property type="component" value="Unassembled WGS sequence"/>
</dbReference>
<dbReference type="CDD" id="cd01285">
    <property type="entry name" value="nucleoside_deaminase"/>
    <property type="match status" value="1"/>
</dbReference>
<dbReference type="InterPro" id="IPR028883">
    <property type="entry name" value="tRNA_aden_deaminase"/>
</dbReference>
<keyword evidence="3 8" id="KW-0819">tRNA processing</keyword>
<dbReference type="NCBIfam" id="NF008113">
    <property type="entry name" value="PRK10860.1"/>
    <property type="match status" value="1"/>
</dbReference>
<sequence length="192" mass="21153">MDEIRPPTVNDIGGAAKSDTDSQQHSDERWMRHALMLADKAEQAGEIPVGAVLVKDDQVIGEGWNMSICQHDPSAHAEMLAVRQGAKQLQNYRLLDTTLYVTLEPCAMCAGLLVHSRIRRLVFGAYDAKTGAVGSVMDLVQHPVLNHQLQVTAGVLADECGAKLSEFFRKRRQQHKQQKEQAALLKSQTAGK</sequence>
<dbReference type="SUPFAM" id="SSF53927">
    <property type="entry name" value="Cytidine deaminase-like"/>
    <property type="match status" value="1"/>
</dbReference>
<dbReference type="InterPro" id="IPR016192">
    <property type="entry name" value="APOBEC/CMP_deaminase_Zn-bd"/>
</dbReference>
<keyword evidence="12" id="KW-1185">Reference proteome</keyword>
<dbReference type="EMBL" id="SACS01000001">
    <property type="protein sequence ID" value="RVU41795.1"/>
    <property type="molecule type" value="Genomic_DNA"/>
</dbReference>
<dbReference type="OrthoDB" id="9802676at2"/>
<dbReference type="InterPro" id="IPR016193">
    <property type="entry name" value="Cytidine_deaminase-like"/>
</dbReference>
<dbReference type="PROSITE" id="PS00903">
    <property type="entry name" value="CYT_DCMP_DEAMINASES_1"/>
    <property type="match status" value="1"/>
</dbReference>
<keyword evidence="4 8" id="KW-0479">Metal-binding</keyword>
<evidence type="ECO:0000256" key="8">
    <source>
        <dbReference type="HAMAP-Rule" id="MF_00972"/>
    </source>
</evidence>